<proteinExistence type="predicted"/>
<dbReference type="RefSeq" id="WP_213519369.1">
    <property type="nucleotide sequence ID" value="NZ_BOSE01000010.1"/>
</dbReference>
<gene>
    <name evidence="1" type="ORF">J40TS1_43510</name>
</gene>
<organism evidence="1 2">
    <name type="scientific">Paenibacillus montaniterrae</name>
    <dbReference type="NCBI Taxonomy" id="429341"/>
    <lineage>
        <taxon>Bacteria</taxon>
        <taxon>Bacillati</taxon>
        <taxon>Bacillota</taxon>
        <taxon>Bacilli</taxon>
        <taxon>Bacillales</taxon>
        <taxon>Paenibacillaceae</taxon>
        <taxon>Paenibacillus</taxon>
    </lineage>
</organism>
<keyword evidence="2" id="KW-1185">Reference proteome</keyword>
<name>A0A919YV69_9BACL</name>
<sequence length="88" mass="9812">MEQSVTLVGVIFSIHRNDQQQSIQLDGIDQFGLIVHIDSDTELLCAHGKAISFDELEISMVVKVEHPLALTMSIPPQTYAYQVMVLQS</sequence>
<dbReference type="Proteomes" id="UP000683139">
    <property type="component" value="Unassembled WGS sequence"/>
</dbReference>
<reference evidence="1" key="1">
    <citation type="submission" date="2021-03" db="EMBL/GenBank/DDBJ databases">
        <title>Antimicrobial resistance genes in bacteria isolated from Japanese honey, and their potential for conferring macrolide and lincosamide resistance in the American foulbrood pathogen Paenibacillus larvae.</title>
        <authorList>
            <person name="Okamoto M."/>
            <person name="Kumagai M."/>
            <person name="Kanamori H."/>
            <person name="Takamatsu D."/>
        </authorList>
    </citation>
    <scope>NUCLEOTIDE SEQUENCE</scope>
    <source>
        <strain evidence="1">J40TS1</strain>
    </source>
</reference>
<comment type="caution">
    <text evidence="1">The sequence shown here is derived from an EMBL/GenBank/DDBJ whole genome shotgun (WGS) entry which is preliminary data.</text>
</comment>
<dbReference type="AlphaFoldDB" id="A0A919YV69"/>
<evidence type="ECO:0000313" key="1">
    <source>
        <dbReference type="EMBL" id="GIP18709.1"/>
    </source>
</evidence>
<evidence type="ECO:0000313" key="2">
    <source>
        <dbReference type="Proteomes" id="UP000683139"/>
    </source>
</evidence>
<dbReference type="EMBL" id="BOSE01000010">
    <property type="protein sequence ID" value="GIP18709.1"/>
    <property type="molecule type" value="Genomic_DNA"/>
</dbReference>
<accession>A0A919YV69</accession>
<protein>
    <submittedName>
        <fullName evidence="1">Uncharacterized protein</fullName>
    </submittedName>
</protein>